<name>A0ABC9DJ44_9POAL</name>
<keyword evidence="1" id="KW-0812">Transmembrane</keyword>
<dbReference type="Proteomes" id="UP001497457">
    <property type="component" value="Chromosome 33rd"/>
</dbReference>
<feature type="transmembrane region" description="Helical" evidence="1">
    <location>
        <begin position="34"/>
        <end position="54"/>
    </location>
</feature>
<feature type="transmembrane region" description="Helical" evidence="1">
    <location>
        <begin position="66"/>
        <end position="85"/>
    </location>
</feature>
<sequence length="111" mass="11273">MGDHGMASVPLLDGHEPEAIGAAGGALDNVQRRILLAGRILVTGGWLVLVNTTISNRGRANAEHAVVGLALLLLGVFLIVVGPVANQLPGAARAGTAVADTVIFYLFAPGN</sequence>
<evidence type="ECO:0000313" key="3">
    <source>
        <dbReference type="EMBL" id="CAL5041376.1"/>
    </source>
</evidence>
<evidence type="ECO:0000256" key="1">
    <source>
        <dbReference type="SAM" id="Phobius"/>
    </source>
</evidence>
<dbReference type="EMBL" id="OZ075144">
    <property type="protein sequence ID" value="CAL5041376.1"/>
    <property type="molecule type" value="Genomic_DNA"/>
</dbReference>
<keyword evidence="4" id="KW-1185">Reference proteome</keyword>
<dbReference type="AlphaFoldDB" id="A0ABC9DJ44"/>
<keyword evidence="1" id="KW-0472">Membrane</keyword>
<proteinExistence type="predicted"/>
<protein>
    <submittedName>
        <fullName evidence="2">Uncharacterized protein</fullName>
    </submittedName>
</protein>
<gene>
    <name evidence="2" type="ORF">URODEC1_LOCUS85832</name>
    <name evidence="3" type="ORF">URODEC1_LOCUS86625</name>
</gene>
<dbReference type="EMBL" id="OZ075143">
    <property type="protein sequence ID" value="CAL5039977.1"/>
    <property type="molecule type" value="Genomic_DNA"/>
</dbReference>
<dbReference type="Proteomes" id="UP001497457">
    <property type="component" value="Chromosome 34rd"/>
</dbReference>
<reference evidence="2 4" key="1">
    <citation type="submission" date="2024-10" db="EMBL/GenBank/DDBJ databases">
        <authorList>
            <person name="Ryan C."/>
        </authorList>
    </citation>
    <scope>NUCLEOTIDE SEQUENCE [LARGE SCALE GENOMIC DNA]</scope>
</reference>
<evidence type="ECO:0000313" key="4">
    <source>
        <dbReference type="Proteomes" id="UP001497457"/>
    </source>
</evidence>
<keyword evidence="1" id="KW-1133">Transmembrane helix</keyword>
<accession>A0ABC9DJ44</accession>
<organism evidence="2 4">
    <name type="scientific">Urochloa decumbens</name>
    <dbReference type="NCBI Taxonomy" id="240449"/>
    <lineage>
        <taxon>Eukaryota</taxon>
        <taxon>Viridiplantae</taxon>
        <taxon>Streptophyta</taxon>
        <taxon>Embryophyta</taxon>
        <taxon>Tracheophyta</taxon>
        <taxon>Spermatophyta</taxon>
        <taxon>Magnoliopsida</taxon>
        <taxon>Liliopsida</taxon>
        <taxon>Poales</taxon>
        <taxon>Poaceae</taxon>
        <taxon>PACMAD clade</taxon>
        <taxon>Panicoideae</taxon>
        <taxon>Panicodae</taxon>
        <taxon>Paniceae</taxon>
        <taxon>Melinidinae</taxon>
        <taxon>Urochloa</taxon>
    </lineage>
</organism>
<evidence type="ECO:0000313" key="2">
    <source>
        <dbReference type="EMBL" id="CAL5039977.1"/>
    </source>
</evidence>